<dbReference type="RefSeq" id="WP_146444143.1">
    <property type="nucleotide sequence ID" value="NZ_SJPR01000001.1"/>
</dbReference>
<dbReference type="EMBL" id="SJPR01000001">
    <property type="protein sequence ID" value="TWU00478.1"/>
    <property type="molecule type" value="Genomic_DNA"/>
</dbReference>
<accession>A0A5C6ALW9</accession>
<dbReference type="AlphaFoldDB" id="A0A5C6ALW9"/>
<protein>
    <submittedName>
        <fullName evidence="1">Uncharacterized protein</fullName>
    </submittedName>
</protein>
<organism evidence="1 2">
    <name type="scientific">Botrimarina colliarenosi</name>
    <dbReference type="NCBI Taxonomy" id="2528001"/>
    <lineage>
        <taxon>Bacteria</taxon>
        <taxon>Pseudomonadati</taxon>
        <taxon>Planctomycetota</taxon>
        <taxon>Planctomycetia</taxon>
        <taxon>Pirellulales</taxon>
        <taxon>Lacipirellulaceae</taxon>
        <taxon>Botrimarina</taxon>
    </lineage>
</organism>
<name>A0A5C6ALW9_9BACT</name>
<proteinExistence type="predicted"/>
<reference evidence="1 2" key="1">
    <citation type="submission" date="2019-02" db="EMBL/GenBank/DDBJ databases">
        <title>Deep-cultivation of Planctomycetes and their phenomic and genomic characterization uncovers novel biology.</title>
        <authorList>
            <person name="Wiegand S."/>
            <person name="Jogler M."/>
            <person name="Boedeker C."/>
            <person name="Pinto D."/>
            <person name="Vollmers J."/>
            <person name="Rivas-Marin E."/>
            <person name="Kohn T."/>
            <person name="Peeters S.H."/>
            <person name="Heuer A."/>
            <person name="Rast P."/>
            <person name="Oberbeckmann S."/>
            <person name="Bunk B."/>
            <person name="Jeske O."/>
            <person name="Meyerdierks A."/>
            <person name="Storesund J.E."/>
            <person name="Kallscheuer N."/>
            <person name="Luecker S."/>
            <person name="Lage O.M."/>
            <person name="Pohl T."/>
            <person name="Merkel B.J."/>
            <person name="Hornburger P."/>
            <person name="Mueller R.-W."/>
            <person name="Bruemmer F."/>
            <person name="Labrenz M."/>
            <person name="Spormann A.M."/>
            <person name="Op Den Camp H."/>
            <person name="Overmann J."/>
            <person name="Amann R."/>
            <person name="Jetten M.S.M."/>
            <person name="Mascher T."/>
            <person name="Medema M.H."/>
            <person name="Devos D.P."/>
            <person name="Kaster A.-K."/>
            <person name="Ovreas L."/>
            <person name="Rohde M."/>
            <person name="Galperin M.Y."/>
            <person name="Jogler C."/>
        </authorList>
    </citation>
    <scope>NUCLEOTIDE SEQUENCE [LARGE SCALE GENOMIC DNA]</scope>
    <source>
        <strain evidence="1 2">Pla108</strain>
    </source>
</reference>
<evidence type="ECO:0000313" key="2">
    <source>
        <dbReference type="Proteomes" id="UP000317421"/>
    </source>
</evidence>
<gene>
    <name evidence="1" type="ORF">Pla108_14290</name>
</gene>
<dbReference type="Proteomes" id="UP000317421">
    <property type="component" value="Unassembled WGS sequence"/>
</dbReference>
<sequence>MGINGNDRANNQPHFTSAEVINTLRLAFESVRDHQATLTPEEALKVASQAFSDSTEDQEEFFAPPRSPAEKLSLELFKAIEEEKRAFREANSEAEEEVEFASVGLLPGELAPLYRR</sequence>
<keyword evidence="2" id="KW-1185">Reference proteome</keyword>
<evidence type="ECO:0000313" key="1">
    <source>
        <dbReference type="EMBL" id="TWU00478.1"/>
    </source>
</evidence>
<comment type="caution">
    <text evidence="1">The sequence shown here is derived from an EMBL/GenBank/DDBJ whole genome shotgun (WGS) entry which is preliminary data.</text>
</comment>